<dbReference type="Proteomes" id="UP000326950">
    <property type="component" value="Unassembled WGS sequence"/>
</dbReference>
<evidence type="ECO:0000313" key="2">
    <source>
        <dbReference type="Proteomes" id="UP000326950"/>
    </source>
</evidence>
<gene>
    <name evidence="1" type="ORF">BDV40DRAFT_275340</name>
</gene>
<dbReference type="OrthoDB" id="6500128at2759"/>
<proteinExistence type="predicted"/>
<dbReference type="EMBL" id="ML738690">
    <property type="protein sequence ID" value="KAE8158701.1"/>
    <property type="molecule type" value="Genomic_DNA"/>
</dbReference>
<keyword evidence="2" id="KW-1185">Reference proteome</keyword>
<sequence>MPSELISARTLTLSGKRFTITPRNICRAKYSPLYASFIKCYSLITQNQIALGFTTEVLSISIIYRSGSCVYEAHYAACSLEDCGYCGHCD</sequence>
<dbReference type="AlphaFoldDB" id="A0A5N6UKP3"/>
<accession>A0A5N6UKP3</accession>
<evidence type="ECO:0000313" key="1">
    <source>
        <dbReference type="EMBL" id="KAE8158701.1"/>
    </source>
</evidence>
<organism evidence="1 2">
    <name type="scientific">Aspergillus tamarii</name>
    <dbReference type="NCBI Taxonomy" id="41984"/>
    <lineage>
        <taxon>Eukaryota</taxon>
        <taxon>Fungi</taxon>
        <taxon>Dikarya</taxon>
        <taxon>Ascomycota</taxon>
        <taxon>Pezizomycotina</taxon>
        <taxon>Eurotiomycetes</taxon>
        <taxon>Eurotiomycetidae</taxon>
        <taxon>Eurotiales</taxon>
        <taxon>Aspergillaceae</taxon>
        <taxon>Aspergillus</taxon>
        <taxon>Aspergillus subgen. Circumdati</taxon>
    </lineage>
</organism>
<reference evidence="1 2" key="1">
    <citation type="submission" date="2019-04" db="EMBL/GenBank/DDBJ databases">
        <title>Friends and foes A comparative genomics study of 23 Aspergillus species from section Flavi.</title>
        <authorList>
            <consortium name="DOE Joint Genome Institute"/>
            <person name="Kjaerbolling I."/>
            <person name="Vesth T."/>
            <person name="Frisvad J.C."/>
            <person name="Nybo J.L."/>
            <person name="Theobald S."/>
            <person name="Kildgaard S."/>
            <person name="Isbrandt T."/>
            <person name="Kuo A."/>
            <person name="Sato A."/>
            <person name="Lyhne E.K."/>
            <person name="Kogle M.E."/>
            <person name="Wiebenga A."/>
            <person name="Kun R.S."/>
            <person name="Lubbers R.J."/>
            <person name="Makela M.R."/>
            <person name="Barry K."/>
            <person name="Chovatia M."/>
            <person name="Clum A."/>
            <person name="Daum C."/>
            <person name="Haridas S."/>
            <person name="He G."/>
            <person name="LaButti K."/>
            <person name="Lipzen A."/>
            <person name="Mondo S."/>
            <person name="Riley R."/>
            <person name="Salamov A."/>
            <person name="Simmons B.A."/>
            <person name="Magnuson J.K."/>
            <person name="Henrissat B."/>
            <person name="Mortensen U.H."/>
            <person name="Larsen T.O."/>
            <person name="Devries R.P."/>
            <person name="Grigoriev I.V."/>
            <person name="Machida M."/>
            <person name="Baker S.E."/>
            <person name="Andersen M.R."/>
        </authorList>
    </citation>
    <scope>NUCLEOTIDE SEQUENCE [LARGE SCALE GENOMIC DNA]</scope>
    <source>
        <strain evidence="1 2">CBS 117626</strain>
    </source>
</reference>
<protein>
    <submittedName>
        <fullName evidence="1">Uncharacterized protein</fullName>
    </submittedName>
</protein>
<name>A0A5N6UKP3_ASPTM</name>